<feature type="domain" description="Exosome complex component N-terminal" evidence="5">
    <location>
        <begin position="12"/>
        <end position="49"/>
    </location>
</feature>
<feature type="transmembrane region" description="Helical" evidence="3">
    <location>
        <begin position="668"/>
        <end position="689"/>
    </location>
</feature>
<keyword evidence="3" id="KW-0812">Transmembrane</keyword>
<evidence type="ECO:0000259" key="5">
    <source>
        <dbReference type="Pfam" id="PF14382"/>
    </source>
</evidence>
<dbReference type="RefSeq" id="XP_027772396.1">
    <property type="nucleotide sequence ID" value="XM_027916595.1"/>
</dbReference>
<accession>A0ABM1V9H8</accession>
<dbReference type="Gene3D" id="2.40.50.140">
    <property type="entry name" value="Nucleic acid-binding proteins"/>
    <property type="match status" value="1"/>
</dbReference>
<proteinExistence type="predicted"/>
<feature type="domain" description="Exosome complex component CSL4 C-terminal" evidence="4">
    <location>
        <begin position="103"/>
        <end position="146"/>
    </location>
</feature>
<organism evidence="6 7">
    <name type="scientific">Solanum pennellii</name>
    <name type="common">Tomato</name>
    <name type="synonym">Lycopersicon pennellii</name>
    <dbReference type="NCBI Taxonomy" id="28526"/>
    <lineage>
        <taxon>Eukaryota</taxon>
        <taxon>Viridiplantae</taxon>
        <taxon>Streptophyta</taxon>
        <taxon>Embryophyta</taxon>
        <taxon>Tracheophyta</taxon>
        <taxon>Spermatophyta</taxon>
        <taxon>Magnoliopsida</taxon>
        <taxon>eudicotyledons</taxon>
        <taxon>Gunneridae</taxon>
        <taxon>Pentapetalae</taxon>
        <taxon>asterids</taxon>
        <taxon>lamiids</taxon>
        <taxon>Solanales</taxon>
        <taxon>Solanaceae</taxon>
        <taxon>Solanoideae</taxon>
        <taxon>Solaneae</taxon>
        <taxon>Solanum</taxon>
        <taxon>Solanum subgen. Lycopersicon</taxon>
    </lineage>
</organism>
<dbReference type="InterPro" id="IPR012340">
    <property type="entry name" value="NA-bd_OB-fold"/>
</dbReference>
<protein>
    <submittedName>
        <fullName evidence="7">Uncharacterized protein LOC107016805</fullName>
    </submittedName>
</protein>
<gene>
    <name evidence="7" type="primary">LOC107016805</name>
</gene>
<evidence type="ECO:0000256" key="3">
    <source>
        <dbReference type="SAM" id="Phobius"/>
    </source>
</evidence>
<reference evidence="6" key="1">
    <citation type="journal article" date="2014" name="Nat. Genet.">
        <title>The genome of the stress-tolerant wild tomato species Solanum pennellii.</title>
        <authorList>
            <person name="Bolger A."/>
            <person name="Scossa F."/>
            <person name="Bolger M.E."/>
            <person name="Lanz C."/>
            <person name="Maumus F."/>
            <person name="Tohge T."/>
            <person name="Quesneville H."/>
            <person name="Alseekh S."/>
            <person name="Sorensen I."/>
            <person name="Lichtenstein G."/>
            <person name="Fich E.A."/>
            <person name="Conte M."/>
            <person name="Keller H."/>
            <person name="Schneeberger K."/>
            <person name="Schwacke R."/>
            <person name="Ofner I."/>
            <person name="Vrebalov J."/>
            <person name="Xu Y."/>
            <person name="Osorio S."/>
            <person name="Aflitos S.A."/>
            <person name="Schijlen E."/>
            <person name="Jimenez-Gomez J.M."/>
            <person name="Ryngajllo M."/>
            <person name="Kimura S."/>
            <person name="Kumar R."/>
            <person name="Koenig D."/>
            <person name="Headland L.R."/>
            <person name="Maloof J.N."/>
            <person name="Sinha N."/>
            <person name="van Ham R.C."/>
            <person name="Lankhorst R.K."/>
            <person name="Mao L."/>
            <person name="Vogel A."/>
            <person name="Arsova B."/>
            <person name="Panstruga R."/>
            <person name="Fei Z."/>
            <person name="Rose J.K."/>
            <person name="Zamir D."/>
            <person name="Carrari F."/>
            <person name="Giovannoni J.J."/>
            <person name="Weigel D."/>
            <person name="Usadel B."/>
            <person name="Fernie A.R."/>
        </authorList>
    </citation>
    <scope>NUCLEOTIDE SEQUENCE [LARGE SCALE GENOMIC DNA]</scope>
    <source>
        <strain evidence="6">cv. LA0716</strain>
    </source>
</reference>
<dbReference type="CDD" id="cd05791">
    <property type="entry name" value="S1_CSL4"/>
    <property type="match status" value="1"/>
</dbReference>
<dbReference type="SUPFAM" id="SSF50249">
    <property type="entry name" value="Nucleic acid-binding proteins"/>
    <property type="match status" value="1"/>
</dbReference>
<dbReference type="PANTHER" id="PTHR36802:SF1">
    <property type="entry name" value="OS02G0815400 PROTEIN"/>
    <property type="match status" value="1"/>
</dbReference>
<dbReference type="InterPro" id="IPR025721">
    <property type="entry name" value="Exosome_cplx_N_dom"/>
</dbReference>
<evidence type="ECO:0000256" key="1">
    <source>
        <dbReference type="ARBA" id="ARBA00004123"/>
    </source>
</evidence>
<evidence type="ECO:0000259" key="4">
    <source>
        <dbReference type="Pfam" id="PF10447"/>
    </source>
</evidence>
<dbReference type="InterPro" id="IPR019495">
    <property type="entry name" value="EXOSC1_C"/>
</dbReference>
<sequence>MTMAMEAETQELVTPGQVLGKASQLKAGKGAYVSTENGTVYASLTGFRSLIPPHSDAVDQRSTVEVTGHKAHGAVPKPGSIVFARVTKVMARTASADIVCVDSKSVREKFTGIIRQQDVRATEIDKVDMHLSFRPGDIIRALVLSLGDARAYYLSTAKNELGVVSAESAAGGTMVPISWTEMQCPLTGQVEPRKVAKVETSSSFFTEILESSILACLLFSLSFSGLRCCSFSILIIILDFSGSAPIGLCIHMDGESTKIKPDSKSHIGLCERGRHLDTGDSMSISMTPFVGARLKEFGVHIVFKAPTSSVVMTLIFNKTVPFMDGIQWFFKESSGWASIQACSIPRYFFGKYDWVRQDAKWRKRRTTTQLKIWLSPNSSCQKVILVILFSCASMASSISLHQHSSIYCLFSTPTLRFGKYPHHIISILPSFRKNFLKFHTRTTVPFAVTESDSPKSLEPNPQTLVQEIAESFVLPADFFSQLPSDLRLDLNDAAFDLSNGPVKVECGEEVGETLLNISRAWEMADTSTSTALVDKLPLLVGSLTGSQKSAFGRRLLSAGKRFQSMGQYGEGELQKIAKVMIKTGKLLSASPVSGVDVEEFKQQTRMFKFGDLQVELTSGKAYTGAAIAFIFSFLSWELGQGIQSIPESSLQYANDNALLLAKSLRASLLVMSYSSTVLAAFAMVGLILLGGQLKSENK</sequence>
<dbReference type="PANTHER" id="PTHR36802">
    <property type="entry name" value="OS02G0815400 PROTEIN"/>
    <property type="match status" value="1"/>
</dbReference>
<dbReference type="Pfam" id="PF14382">
    <property type="entry name" value="ECR1_N"/>
    <property type="match status" value="1"/>
</dbReference>
<dbReference type="Pfam" id="PF10447">
    <property type="entry name" value="EXOSC1"/>
    <property type="match status" value="1"/>
</dbReference>
<dbReference type="GeneID" id="107016805"/>
<keyword evidence="3" id="KW-0472">Membrane</keyword>
<evidence type="ECO:0000313" key="7">
    <source>
        <dbReference type="RefSeq" id="XP_027772396.1"/>
    </source>
</evidence>
<dbReference type="Proteomes" id="UP000694930">
    <property type="component" value="Chromosome 4"/>
</dbReference>
<keyword evidence="3" id="KW-1133">Transmembrane helix</keyword>
<dbReference type="SUPFAM" id="SSF110324">
    <property type="entry name" value="Ribosomal L27 protein-like"/>
    <property type="match status" value="1"/>
</dbReference>
<comment type="subcellular location">
    <subcellularLocation>
        <location evidence="1">Nucleus</location>
    </subcellularLocation>
</comment>
<name>A0ABM1V9H8_SOLPN</name>
<dbReference type="Gene3D" id="2.40.50.100">
    <property type="match status" value="1"/>
</dbReference>
<reference evidence="7" key="2">
    <citation type="submission" date="2025-08" db="UniProtKB">
        <authorList>
            <consortium name="RefSeq"/>
        </authorList>
    </citation>
    <scope>IDENTIFICATION</scope>
</reference>
<keyword evidence="2" id="KW-0271">Exosome</keyword>
<evidence type="ECO:0000313" key="6">
    <source>
        <dbReference type="Proteomes" id="UP000694930"/>
    </source>
</evidence>
<keyword evidence="6" id="KW-1185">Reference proteome</keyword>
<evidence type="ECO:0000256" key="2">
    <source>
        <dbReference type="ARBA" id="ARBA00022835"/>
    </source>
</evidence>